<evidence type="ECO:0000259" key="3">
    <source>
        <dbReference type="Pfam" id="PF02775"/>
    </source>
</evidence>
<protein>
    <submittedName>
        <fullName evidence="5">Sulfopyruvate decarboxylase subunit beta</fullName>
    </submittedName>
</protein>
<accession>A0A1S2M0J5</accession>
<dbReference type="PANTHER" id="PTHR42818:SF1">
    <property type="entry name" value="SULFOPYRUVATE DECARBOXYLASE"/>
    <property type="match status" value="1"/>
</dbReference>
<dbReference type="GO" id="GO:0016831">
    <property type="term" value="F:carboxy-lyase activity"/>
    <property type="evidence" value="ECO:0007669"/>
    <property type="project" value="UniProtKB-KW"/>
</dbReference>
<keyword evidence="6" id="KW-1185">Reference proteome</keyword>
<evidence type="ECO:0000313" key="4">
    <source>
        <dbReference type="EMBL" id="OIJ18023.1"/>
    </source>
</evidence>
<dbReference type="SUPFAM" id="SSF52518">
    <property type="entry name" value="Thiamin diphosphate-binding fold (THDP-binding)"/>
    <property type="match status" value="1"/>
</dbReference>
<reference evidence="5 6" key="3">
    <citation type="journal article" date="2019" name="Int. J. Syst. Evol. Microbiol.">
        <title>Anaerobacillus isosaccharinicus sp. nov., an alkaliphilic bacterium which degrades isosaccharinic acid.</title>
        <authorList>
            <person name="Bassil N.M."/>
            <person name="Lloyd J.R."/>
        </authorList>
    </citation>
    <scope>NUCLEOTIDE SEQUENCE [LARGE SCALE GENOMIC DNA]</scope>
    <source>
        <strain evidence="5 6">NB2006</strain>
    </source>
</reference>
<dbReference type="InterPro" id="IPR011766">
    <property type="entry name" value="TPP_enzyme_TPP-bd"/>
</dbReference>
<reference evidence="5" key="4">
    <citation type="submission" date="2020-10" db="EMBL/GenBank/DDBJ databases">
        <authorList>
            <person name="Bassil N.M."/>
            <person name="Lloyd J.R."/>
        </authorList>
    </citation>
    <scope>NUCLEOTIDE SEQUENCE</scope>
    <source>
        <strain evidence="5">NB2006</strain>
    </source>
</reference>
<dbReference type="PANTHER" id="PTHR42818">
    <property type="entry name" value="SULFOPYRUVATE DECARBOXYLASE SUBUNIT ALPHA"/>
    <property type="match status" value="1"/>
</dbReference>
<gene>
    <name evidence="5" type="ORF">AWH56_020795</name>
    <name evidence="4" type="ORF">AWH56_10575</name>
</gene>
<evidence type="ECO:0000313" key="5">
    <source>
        <dbReference type="EMBL" id="QOY35113.1"/>
    </source>
</evidence>
<evidence type="ECO:0000256" key="2">
    <source>
        <dbReference type="ARBA" id="ARBA00023239"/>
    </source>
</evidence>
<name>A0A1S2M0J5_9BACI</name>
<sequence length="187" mass="20523">MDRDECIELIIQKSKGLPVIFTTGYTCRAAYNIMDLDRHFYMVGSMGMAASIGIGLAIGENDSVVIVDGDGSLLMNPSNLFLASSLKLKNLIHIVLDNGQYESTGGQATMSKHFRFDDIAKAIGYSSTQKVSCKQELNNTLTNAIVDQQGPTFIWALTCPSTTNENLGPRINIPLHKITERFRASML</sequence>
<dbReference type="AlphaFoldDB" id="A0A1S2M0J5"/>
<proteinExistence type="predicted"/>
<dbReference type="EMBL" id="CP063356">
    <property type="protein sequence ID" value="QOY35113.1"/>
    <property type="molecule type" value="Genomic_DNA"/>
</dbReference>
<dbReference type="GO" id="GO:0030976">
    <property type="term" value="F:thiamine pyrophosphate binding"/>
    <property type="evidence" value="ECO:0007669"/>
    <property type="project" value="InterPro"/>
</dbReference>
<dbReference type="Pfam" id="PF02775">
    <property type="entry name" value="TPP_enzyme_C"/>
    <property type="match status" value="1"/>
</dbReference>
<dbReference type="OrthoDB" id="9785953at2"/>
<dbReference type="RefSeq" id="WP_071317116.1">
    <property type="nucleotide sequence ID" value="NZ_CP063356.2"/>
</dbReference>
<dbReference type="InterPro" id="IPR029061">
    <property type="entry name" value="THDP-binding"/>
</dbReference>
<organism evidence="4 6">
    <name type="scientific">Anaerobacillus isosaccharinicus</name>
    <dbReference type="NCBI Taxonomy" id="1532552"/>
    <lineage>
        <taxon>Bacteria</taxon>
        <taxon>Bacillati</taxon>
        <taxon>Bacillota</taxon>
        <taxon>Bacilli</taxon>
        <taxon>Bacillales</taxon>
        <taxon>Bacillaceae</taxon>
        <taxon>Anaerobacillus</taxon>
    </lineage>
</organism>
<dbReference type="Proteomes" id="UP000180175">
    <property type="component" value="Chromosome"/>
</dbReference>
<reference evidence="5 6" key="2">
    <citation type="journal article" date="2017" name="Genome Announc.">
        <title>Draft Genome Sequences of Four Alkaliphilic Bacteria Belonging to the Anaerobacillus Genus.</title>
        <authorList>
            <person name="Bassil N.M."/>
            <person name="Lloyd J.R."/>
        </authorList>
    </citation>
    <scope>NUCLEOTIDE SEQUENCE [LARGE SCALE GENOMIC DNA]</scope>
    <source>
        <strain evidence="5 6">NB2006</strain>
    </source>
</reference>
<dbReference type="InterPro" id="IPR051818">
    <property type="entry name" value="TPP_dependent_decarboxylase"/>
</dbReference>
<reference evidence="4 6" key="1">
    <citation type="submission" date="2016-10" db="EMBL/GenBank/DDBJ databases">
        <title>Draft genome sequences of four alkaliphilic bacteria belonging to the Anaerobacillus genus.</title>
        <authorList>
            <person name="Bassil N.M."/>
            <person name="Lloyd J.R."/>
        </authorList>
    </citation>
    <scope>NUCLEOTIDE SEQUENCE [LARGE SCALE GENOMIC DNA]</scope>
    <source>
        <strain evidence="4 6">NB2006</strain>
    </source>
</reference>
<dbReference type="EMBL" id="LQXD01000094">
    <property type="protein sequence ID" value="OIJ18023.1"/>
    <property type="molecule type" value="Genomic_DNA"/>
</dbReference>
<evidence type="ECO:0000256" key="1">
    <source>
        <dbReference type="ARBA" id="ARBA00022793"/>
    </source>
</evidence>
<keyword evidence="5" id="KW-0670">Pyruvate</keyword>
<dbReference type="Gene3D" id="3.40.50.970">
    <property type="match status" value="1"/>
</dbReference>
<dbReference type="KEGG" id="aia:AWH56_020795"/>
<keyword evidence="1" id="KW-0210">Decarboxylase</keyword>
<keyword evidence="2" id="KW-0456">Lyase</keyword>
<feature type="domain" description="Thiamine pyrophosphate enzyme TPP-binding" evidence="3">
    <location>
        <begin position="37"/>
        <end position="154"/>
    </location>
</feature>
<evidence type="ECO:0000313" key="6">
    <source>
        <dbReference type="Proteomes" id="UP000180175"/>
    </source>
</evidence>